<dbReference type="PANTHER" id="PTHR30595">
    <property type="entry name" value="GLPR-RELATED TRANSCRIPTIONAL REPRESSOR"/>
    <property type="match status" value="1"/>
</dbReference>
<dbReference type="InterPro" id="IPR038461">
    <property type="entry name" value="Schlafen_AlbA_2_dom_sf"/>
</dbReference>
<dbReference type="InterPro" id="IPR038475">
    <property type="entry name" value="RecG_C_sf"/>
</dbReference>
<dbReference type="Proteomes" id="UP000863577">
    <property type="component" value="Unassembled WGS sequence"/>
</dbReference>
<gene>
    <name evidence="1" type="ORF">JBK99_03635</name>
</gene>
<evidence type="ECO:0000313" key="1">
    <source>
        <dbReference type="EMBL" id="HAU2395423.1"/>
    </source>
</evidence>
<reference evidence="1" key="1">
    <citation type="journal article" date="2018" name="Genome Biol.">
        <title>SKESA: strategic k-mer extension for scrupulous assemblies.</title>
        <authorList>
            <person name="Souvorov A."/>
            <person name="Agarwala R."/>
            <person name="Lipman D.J."/>
        </authorList>
    </citation>
    <scope>NUCLEOTIDE SEQUENCE</scope>
    <source>
        <strain evidence="1">CL18-200174</strain>
    </source>
</reference>
<organism evidence="1 2">
    <name type="scientific">Legionella pneumophila</name>
    <dbReference type="NCBI Taxonomy" id="446"/>
    <lineage>
        <taxon>Bacteria</taxon>
        <taxon>Pseudomonadati</taxon>
        <taxon>Pseudomonadota</taxon>
        <taxon>Gammaproteobacteria</taxon>
        <taxon>Legionellales</taxon>
        <taxon>Legionellaceae</taxon>
        <taxon>Legionella</taxon>
    </lineage>
</organism>
<dbReference type="Gene3D" id="3.30.950.30">
    <property type="entry name" value="Schlafen, AAA domain"/>
    <property type="match status" value="1"/>
</dbReference>
<sequence length="565" mass="64923">MQHSLETLLNQLISDWEYELVEFKQANHSYPTADIGKYFSALANEANLKQAEKAWLIFGIDNHSRMIVGSTYRQEKEGLNSLKHQISQGTDPSISFINIHELHTPNGRVVMFEIPAAPRGIPIAWQGHYYARAGESLIALGTEKFERIRRQVLGLDWTAHVVPDVTINDLDPVAIKKAKDLFAQKHANRFKVDEVMSWTDAVFLDRAKLTINGQITRATLLLLGKSESAYYLSPHPAQMTWKLEGEERAYEHFGLPFILTTSALYQKIRNIQLRILPENELVAIELAKYDQKIVLEALHNCIAHQDYSRNARIIVIEQLDKLILENTGAFYEGKPEDYIAGHKTPQSYRNPWLAQAMVEIGMIDTMGYGIHEMYRGQARRYFPLPDYDLSEPNTVKIIIYGRIVDLSYTRMLIQKTELTLDEIVGLDRVQKHLPLTEEMIKHLRQQQLIEGRKPNFHVSASIADATATQVDYLHHRGQDNAYYQKLIADYIEEFSSATRKDIDKLLFNKLSDALTTAQKENKIGYLLTSMKNKGIIENTGSRKSPIWEMRDKSRIKKNKSRINQE</sequence>
<proteinExistence type="predicted"/>
<name>A0AAN5Q2D0_LEGPN</name>
<reference evidence="1" key="2">
    <citation type="submission" date="2019-09" db="EMBL/GenBank/DDBJ databases">
        <authorList>
            <consortium name="NCBI Pathogen Detection Project"/>
        </authorList>
    </citation>
    <scope>NUCLEOTIDE SEQUENCE</scope>
    <source>
        <strain evidence="1">CL18-200174</strain>
    </source>
</reference>
<protein>
    <submittedName>
        <fullName evidence="1">Transcriptional regulator</fullName>
    </submittedName>
</protein>
<evidence type="ECO:0000313" key="2">
    <source>
        <dbReference type="Proteomes" id="UP000863577"/>
    </source>
</evidence>
<accession>A0AAN5Q2D0</accession>
<dbReference type="EMBL" id="DACWOD010000002">
    <property type="protein sequence ID" value="HAU2395423.1"/>
    <property type="molecule type" value="Genomic_DNA"/>
</dbReference>
<dbReference type="Pfam" id="PF13749">
    <property type="entry name" value="HATPase_c_4"/>
    <property type="match status" value="1"/>
</dbReference>
<dbReference type="PANTHER" id="PTHR30595:SF6">
    <property type="entry name" value="SCHLAFEN ALBA-2 DOMAIN-CONTAINING PROTEIN"/>
    <property type="match status" value="1"/>
</dbReference>
<dbReference type="RefSeq" id="WP_032832838.1">
    <property type="nucleotide sequence ID" value="NZ_LAIP01000041.1"/>
</dbReference>
<dbReference type="Gene3D" id="3.30.565.60">
    <property type="match status" value="1"/>
</dbReference>
<comment type="caution">
    <text evidence="1">The sequence shown here is derived from an EMBL/GenBank/DDBJ whole genome shotgun (WGS) entry which is preliminary data.</text>
</comment>
<dbReference type="AlphaFoldDB" id="A0AAN5Q2D0"/>